<evidence type="ECO:0000256" key="4">
    <source>
        <dbReference type="PROSITE-ProRule" id="PRU00175"/>
    </source>
</evidence>
<evidence type="ECO:0000256" key="2">
    <source>
        <dbReference type="ARBA" id="ARBA00022771"/>
    </source>
</evidence>
<dbReference type="GO" id="GO:0008270">
    <property type="term" value="F:zinc ion binding"/>
    <property type="evidence" value="ECO:0007669"/>
    <property type="project" value="UniProtKB-KW"/>
</dbReference>
<dbReference type="PANTHER" id="PTHR42647:SF72">
    <property type="entry name" value="EF-HAND CALCIUM-BINDING DOMAIN-CONTAINING PROTEIN 4A"/>
    <property type="match status" value="1"/>
</dbReference>
<evidence type="ECO:0000256" key="1">
    <source>
        <dbReference type="ARBA" id="ARBA00022723"/>
    </source>
</evidence>
<dbReference type="Gene3D" id="3.30.40.10">
    <property type="entry name" value="Zinc/RING finger domain, C3HC4 (zinc finger)"/>
    <property type="match status" value="1"/>
</dbReference>
<dbReference type="PROSITE" id="PS50089">
    <property type="entry name" value="ZF_RING_2"/>
    <property type="match status" value="1"/>
</dbReference>
<dbReference type="InterPro" id="IPR013083">
    <property type="entry name" value="Znf_RING/FYVE/PHD"/>
</dbReference>
<proteinExistence type="predicted"/>
<organism evidence="7 8">
    <name type="scientific">Platanthera zijinensis</name>
    <dbReference type="NCBI Taxonomy" id="2320716"/>
    <lineage>
        <taxon>Eukaryota</taxon>
        <taxon>Viridiplantae</taxon>
        <taxon>Streptophyta</taxon>
        <taxon>Embryophyta</taxon>
        <taxon>Tracheophyta</taxon>
        <taxon>Spermatophyta</taxon>
        <taxon>Magnoliopsida</taxon>
        <taxon>Liliopsida</taxon>
        <taxon>Asparagales</taxon>
        <taxon>Orchidaceae</taxon>
        <taxon>Orchidoideae</taxon>
        <taxon>Orchideae</taxon>
        <taxon>Orchidinae</taxon>
        <taxon>Platanthera</taxon>
    </lineage>
</organism>
<dbReference type="EMBL" id="JBBWWQ010000009">
    <property type="protein sequence ID" value="KAK8938943.1"/>
    <property type="molecule type" value="Genomic_DNA"/>
</dbReference>
<keyword evidence="2 4" id="KW-0863">Zinc-finger</keyword>
<evidence type="ECO:0000256" key="5">
    <source>
        <dbReference type="SAM" id="Coils"/>
    </source>
</evidence>
<gene>
    <name evidence="7" type="ORF">KSP39_PZI011380</name>
</gene>
<evidence type="ECO:0000313" key="8">
    <source>
        <dbReference type="Proteomes" id="UP001418222"/>
    </source>
</evidence>
<feature type="coiled-coil region" evidence="5">
    <location>
        <begin position="153"/>
        <end position="217"/>
    </location>
</feature>
<feature type="domain" description="RING-type" evidence="6">
    <location>
        <begin position="309"/>
        <end position="344"/>
    </location>
</feature>
<dbReference type="InterPro" id="IPR001841">
    <property type="entry name" value="Znf_RING"/>
</dbReference>
<keyword evidence="5" id="KW-0175">Coiled coil</keyword>
<dbReference type="SUPFAM" id="SSF57850">
    <property type="entry name" value="RING/U-box"/>
    <property type="match status" value="1"/>
</dbReference>
<dbReference type="CDD" id="cd16649">
    <property type="entry name" value="mRING-HC-C3HC5_CGRF1-like"/>
    <property type="match status" value="1"/>
</dbReference>
<dbReference type="GO" id="GO:0004842">
    <property type="term" value="F:ubiquitin-protein transferase activity"/>
    <property type="evidence" value="ECO:0007669"/>
    <property type="project" value="TreeGrafter"/>
</dbReference>
<name>A0AAP0BHB9_9ASPA</name>
<dbReference type="PANTHER" id="PTHR42647">
    <property type="entry name" value="SBP (S-RIBONUCLEASE BINDING PROTEIN) FAMILY PROTEIN"/>
    <property type="match status" value="1"/>
</dbReference>
<evidence type="ECO:0000313" key="7">
    <source>
        <dbReference type="EMBL" id="KAK8938943.1"/>
    </source>
</evidence>
<evidence type="ECO:0000259" key="6">
    <source>
        <dbReference type="PROSITE" id="PS50089"/>
    </source>
</evidence>
<accession>A0AAP0BHB9</accession>
<reference evidence="7 8" key="1">
    <citation type="journal article" date="2022" name="Nat. Plants">
        <title>Genomes of leafy and leafless Platanthera orchids illuminate the evolution of mycoheterotrophy.</title>
        <authorList>
            <person name="Li M.H."/>
            <person name="Liu K.W."/>
            <person name="Li Z."/>
            <person name="Lu H.C."/>
            <person name="Ye Q.L."/>
            <person name="Zhang D."/>
            <person name="Wang J.Y."/>
            <person name="Li Y.F."/>
            <person name="Zhong Z.M."/>
            <person name="Liu X."/>
            <person name="Yu X."/>
            <person name="Liu D.K."/>
            <person name="Tu X.D."/>
            <person name="Liu B."/>
            <person name="Hao Y."/>
            <person name="Liao X.Y."/>
            <person name="Jiang Y.T."/>
            <person name="Sun W.H."/>
            <person name="Chen J."/>
            <person name="Chen Y.Q."/>
            <person name="Ai Y."/>
            <person name="Zhai J.W."/>
            <person name="Wu S.S."/>
            <person name="Zhou Z."/>
            <person name="Hsiao Y.Y."/>
            <person name="Wu W.L."/>
            <person name="Chen Y.Y."/>
            <person name="Lin Y.F."/>
            <person name="Hsu J.L."/>
            <person name="Li C.Y."/>
            <person name="Wang Z.W."/>
            <person name="Zhao X."/>
            <person name="Zhong W.Y."/>
            <person name="Ma X.K."/>
            <person name="Ma L."/>
            <person name="Huang J."/>
            <person name="Chen G.Z."/>
            <person name="Huang M.Z."/>
            <person name="Huang L."/>
            <person name="Peng D.H."/>
            <person name="Luo Y.B."/>
            <person name="Zou S.Q."/>
            <person name="Chen S.P."/>
            <person name="Lan S."/>
            <person name="Tsai W.C."/>
            <person name="Van de Peer Y."/>
            <person name="Liu Z.J."/>
        </authorList>
    </citation>
    <scope>NUCLEOTIDE SEQUENCE [LARGE SCALE GENOMIC DNA]</scope>
    <source>
        <strain evidence="7">Lor287</strain>
    </source>
</reference>
<keyword evidence="3" id="KW-0862">Zinc</keyword>
<protein>
    <recommendedName>
        <fullName evidence="6">RING-type domain-containing protein</fullName>
    </recommendedName>
</protein>
<evidence type="ECO:0000256" key="3">
    <source>
        <dbReference type="ARBA" id="ARBA00022833"/>
    </source>
</evidence>
<dbReference type="FunFam" id="3.30.40.10:FF:000239">
    <property type="entry name" value="probable BOI-related E3 ubiquitin-protein ligase 2"/>
    <property type="match status" value="1"/>
</dbReference>
<keyword evidence="8" id="KW-1185">Reference proteome</keyword>
<dbReference type="AlphaFoldDB" id="A0AAP0BHB9"/>
<sequence length="356" mass="39514">MHQGRDNQIGNLLIHTLHPAALTGDADQLPAGFTNVGADLSDHLKSDLTCNASINRKRSRDEALINMEASIYQQLCGLNSATSARIRPSSVVSARSLDVSTMFESAASPASDQHAGFSATTMKSMLCYAIRYAIIQMVSIHLVNRTLFHRSPIASVDLQMERLRLEMEEARKRHCKTLLSILGHRAMKQLREKDAELENVTRRNAELEEKARQMCAEGLIWFNLAKKNESLVSRLRTSLEQAMIQKPAAGAHLPAREGFGDSECYSPFLADDAQSRFFENENGRRVASRVEENSIGIPASGDRRGRMACKICRVNEVSVLVLPCRHLCLCKSCDAGVQTCPVCRFHKNASLQIFVS</sequence>
<comment type="caution">
    <text evidence="7">The sequence shown here is derived from an EMBL/GenBank/DDBJ whole genome shotgun (WGS) entry which is preliminary data.</text>
</comment>
<keyword evidence="1" id="KW-0479">Metal-binding</keyword>
<dbReference type="Proteomes" id="UP001418222">
    <property type="component" value="Unassembled WGS sequence"/>
</dbReference>
<dbReference type="Pfam" id="PF13920">
    <property type="entry name" value="zf-C3HC4_3"/>
    <property type="match status" value="1"/>
</dbReference>